<gene>
    <name evidence="5" type="ORF">IG616_09085</name>
</gene>
<comment type="subcellular location">
    <subcellularLocation>
        <location evidence="1">Cell envelope</location>
    </subcellularLocation>
</comment>
<evidence type="ECO:0000256" key="1">
    <source>
        <dbReference type="ARBA" id="ARBA00004196"/>
    </source>
</evidence>
<keyword evidence="2 3" id="KW-0732">Signal</keyword>
<name>A0ABR9CN35_9HYPH</name>
<evidence type="ECO:0000256" key="3">
    <source>
        <dbReference type="SAM" id="SignalP"/>
    </source>
</evidence>
<reference evidence="5 6" key="2">
    <citation type="journal article" date="2021" name="Int. J. Syst. Evol. Microbiol.">
        <title>Roseibium litorale sp. nov., isolated from a tidal flat sediment and proposal for the reclassification of Labrenzia polysiphoniae as Roseibium polysiphoniae comb. nov.</title>
        <authorList>
            <person name="Liu Y."/>
            <person name="Pei T."/>
            <person name="Du J."/>
            <person name="Chao M."/>
            <person name="Deng M.R."/>
            <person name="Zhu H."/>
        </authorList>
    </citation>
    <scope>NUCLEOTIDE SEQUENCE [LARGE SCALE GENOMIC DNA]</scope>
    <source>
        <strain evidence="5 6">4C16A</strain>
    </source>
</reference>
<accession>A0ABR9CN35</accession>
<dbReference type="InterPro" id="IPR018976">
    <property type="entry name" value="Imelysin-like"/>
</dbReference>
<sequence length="420" mass="44702">MKAIKFGLLAATALFSLPALAATPSEVLTNYENIAQAAYDDSVTSAKELKAAIDAMVANPTDETLAAARAAWKKARNPYQQTEAYRFGNAIVDDWEGKVNAWPLDEGLIDYVDASYGTESEENVFYTANVIANPKLEIGGETIDATSITPELLADKLQEAGDVEANVATGYHAIEFLLWGQDLNGTNAGAGNRSVTDFDTKNCTNGNCDRRIAYLQAATDLLISDLEEMAANWAPGGEARKELEAKGEAGGLATILTGMGSLSYGELAGERTKLGLMLHDPEEEHDCFSDNTHMSHYNDIVGIRNVYFGTYTGLDGKTVSGPSLAELVAEKDPAVAEELKAKLDATLAAAEAMKARAEGGEAYDQMIGEGNEEGNAVVQAVVDGLVDQTKSIERAVHALGLEDVAFEGSDSLDNPNAVFQ</sequence>
<dbReference type="CDD" id="cd14657">
    <property type="entry name" value="Imelysin_IrpA-like"/>
    <property type="match status" value="1"/>
</dbReference>
<evidence type="ECO:0000256" key="2">
    <source>
        <dbReference type="ARBA" id="ARBA00022729"/>
    </source>
</evidence>
<dbReference type="Proteomes" id="UP000632063">
    <property type="component" value="Unassembled WGS sequence"/>
</dbReference>
<evidence type="ECO:0000259" key="4">
    <source>
        <dbReference type="Pfam" id="PF09375"/>
    </source>
</evidence>
<dbReference type="RefSeq" id="WP_192147828.1">
    <property type="nucleotide sequence ID" value="NZ_JACYXI010000004.1"/>
</dbReference>
<organism evidence="5 6">
    <name type="scientific">Roseibium litorale</name>
    <dbReference type="NCBI Taxonomy" id="2803841"/>
    <lineage>
        <taxon>Bacteria</taxon>
        <taxon>Pseudomonadati</taxon>
        <taxon>Pseudomonadota</taxon>
        <taxon>Alphaproteobacteria</taxon>
        <taxon>Hyphomicrobiales</taxon>
        <taxon>Stappiaceae</taxon>
        <taxon>Roseibium</taxon>
    </lineage>
</organism>
<comment type="caution">
    <text evidence="5">The sequence shown here is derived from an EMBL/GenBank/DDBJ whole genome shotgun (WGS) entry which is preliminary data.</text>
</comment>
<reference evidence="6" key="1">
    <citation type="submission" date="2020-09" db="EMBL/GenBank/DDBJ databases">
        <title>The genome sequence of strain Labrenzia suaedae 4C16A.</title>
        <authorList>
            <person name="Liu Y."/>
        </authorList>
    </citation>
    <scope>NUCLEOTIDE SEQUENCE [LARGE SCALE GENOMIC DNA]</scope>
    <source>
        <strain evidence="6">4C16A</strain>
    </source>
</reference>
<feature type="signal peptide" evidence="3">
    <location>
        <begin position="1"/>
        <end position="21"/>
    </location>
</feature>
<proteinExistence type="predicted"/>
<evidence type="ECO:0000313" key="5">
    <source>
        <dbReference type="EMBL" id="MBD8891702.1"/>
    </source>
</evidence>
<feature type="chain" id="PRO_5047485243" evidence="3">
    <location>
        <begin position="22"/>
        <end position="420"/>
    </location>
</feature>
<keyword evidence="6" id="KW-1185">Reference proteome</keyword>
<feature type="domain" description="Imelysin-like" evidence="4">
    <location>
        <begin position="35"/>
        <end position="391"/>
    </location>
</feature>
<protein>
    <submittedName>
        <fullName evidence="5">Peptidase</fullName>
    </submittedName>
</protein>
<evidence type="ECO:0000313" key="6">
    <source>
        <dbReference type="Proteomes" id="UP000632063"/>
    </source>
</evidence>
<dbReference type="InterPro" id="IPR038352">
    <property type="entry name" value="Imelysin_sf"/>
</dbReference>
<dbReference type="EMBL" id="JACYXI010000004">
    <property type="protein sequence ID" value="MBD8891702.1"/>
    <property type="molecule type" value="Genomic_DNA"/>
</dbReference>
<dbReference type="Pfam" id="PF09375">
    <property type="entry name" value="Peptidase_M75"/>
    <property type="match status" value="1"/>
</dbReference>
<dbReference type="Gene3D" id="1.20.1420.20">
    <property type="entry name" value="M75 peptidase, HXXE motif"/>
    <property type="match status" value="1"/>
</dbReference>